<evidence type="ECO:0000313" key="3">
    <source>
        <dbReference type="Proteomes" id="UP000595349"/>
    </source>
</evidence>
<dbReference type="Pfam" id="PF02803">
    <property type="entry name" value="Thiolase_C"/>
    <property type="match status" value="1"/>
</dbReference>
<dbReference type="RefSeq" id="WP_246476385.1">
    <property type="nucleotide sequence ID" value="NZ_CP054706.1"/>
</dbReference>
<organism evidence="2 3">
    <name type="scientific">Salicibibacter cibi</name>
    <dbReference type="NCBI Taxonomy" id="2743001"/>
    <lineage>
        <taxon>Bacteria</taxon>
        <taxon>Bacillati</taxon>
        <taxon>Bacillota</taxon>
        <taxon>Bacilli</taxon>
        <taxon>Bacillales</taxon>
        <taxon>Bacillaceae</taxon>
        <taxon>Salicibibacter</taxon>
    </lineage>
</organism>
<protein>
    <recommendedName>
        <fullName evidence="1">Thiolase C-terminal domain-containing protein</fullName>
    </recommendedName>
</protein>
<dbReference type="EMBL" id="CP054706">
    <property type="protein sequence ID" value="QQK80335.1"/>
    <property type="molecule type" value="Genomic_DNA"/>
</dbReference>
<sequence>MGAYETLVSDSLAVIRELGLPDVDVNRNGGTIALGHAFRATGNEAKCWINKEAGIQDPGFLVVRPA</sequence>
<dbReference type="InterPro" id="IPR020617">
    <property type="entry name" value="Thiolase_C"/>
</dbReference>
<feature type="domain" description="Thiolase C-terminal" evidence="1">
    <location>
        <begin position="4"/>
        <end position="43"/>
    </location>
</feature>
<dbReference type="InterPro" id="IPR016039">
    <property type="entry name" value="Thiolase-like"/>
</dbReference>
<gene>
    <name evidence="2" type="ORF">HUG20_10820</name>
</gene>
<dbReference type="Gene3D" id="3.40.47.10">
    <property type="match status" value="1"/>
</dbReference>
<dbReference type="Proteomes" id="UP000595349">
    <property type="component" value="Chromosome"/>
</dbReference>
<proteinExistence type="predicted"/>
<keyword evidence="3" id="KW-1185">Reference proteome</keyword>
<dbReference type="SUPFAM" id="SSF53901">
    <property type="entry name" value="Thiolase-like"/>
    <property type="match status" value="1"/>
</dbReference>
<evidence type="ECO:0000313" key="2">
    <source>
        <dbReference type="EMBL" id="QQK80335.1"/>
    </source>
</evidence>
<dbReference type="AlphaFoldDB" id="A0A7T6ZBP0"/>
<name>A0A7T6ZBP0_9BACI</name>
<dbReference type="GO" id="GO:0016747">
    <property type="term" value="F:acyltransferase activity, transferring groups other than amino-acyl groups"/>
    <property type="evidence" value="ECO:0007669"/>
    <property type="project" value="InterPro"/>
</dbReference>
<dbReference type="KEGG" id="scib:HUG20_10820"/>
<accession>A0A7T6ZBP0</accession>
<evidence type="ECO:0000259" key="1">
    <source>
        <dbReference type="Pfam" id="PF02803"/>
    </source>
</evidence>
<reference evidence="2 3" key="1">
    <citation type="submission" date="2020-06" db="EMBL/GenBank/DDBJ databases">
        <title>Genomic analysis of Salicibibacter sp. NKC21-4.</title>
        <authorList>
            <person name="Oh Y.J."/>
        </authorList>
    </citation>
    <scope>NUCLEOTIDE SEQUENCE [LARGE SCALE GENOMIC DNA]</scope>
    <source>
        <strain evidence="2 3">NKC21-4</strain>
    </source>
</reference>